<evidence type="ECO:0000313" key="1">
    <source>
        <dbReference type="EMBL" id="KKN46361.1"/>
    </source>
</evidence>
<dbReference type="AlphaFoldDB" id="A0A0F9TBQ1"/>
<name>A0A0F9TBQ1_9ZZZZ</name>
<comment type="caution">
    <text evidence="1">The sequence shown here is derived from an EMBL/GenBank/DDBJ whole genome shotgun (WGS) entry which is preliminary data.</text>
</comment>
<protein>
    <submittedName>
        <fullName evidence="1">Uncharacterized protein</fullName>
    </submittedName>
</protein>
<gene>
    <name evidence="1" type="ORF">LCGC14_0673890</name>
</gene>
<accession>A0A0F9TBQ1</accession>
<reference evidence="1" key="1">
    <citation type="journal article" date="2015" name="Nature">
        <title>Complex archaea that bridge the gap between prokaryotes and eukaryotes.</title>
        <authorList>
            <person name="Spang A."/>
            <person name="Saw J.H."/>
            <person name="Jorgensen S.L."/>
            <person name="Zaremba-Niedzwiedzka K."/>
            <person name="Martijn J."/>
            <person name="Lind A.E."/>
            <person name="van Eijk R."/>
            <person name="Schleper C."/>
            <person name="Guy L."/>
            <person name="Ettema T.J."/>
        </authorList>
    </citation>
    <scope>NUCLEOTIDE SEQUENCE</scope>
</reference>
<dbReference type="EMBL" id="LAZR01001335">
    <property type="protein sequence ID" value="KKN46361.1"/>
    <property type="molecule type" value="Genomic_DNA"/>
</dbReference>
<proteinExistence type="predicted"/>
<organism evidence="1">
    <name type="scientific">marine sediment metagenome</name>
    <dbReference type="NCBI Taxonomy" id="412755"/>
    <lineage>
        <taxon>unclassified sequences</taxon>
        <taxon>metagenomes</taxon>
        <taxon>ecological metagenomes</taxon>
    </lineage>
</organism>
<sequence>MNKETTIIKERIGKHLPHWTHVARYCTVPSLIEQLKSDYKPQIDWGELAGILRKMHLGDKNPSGKYEIVSSECSDFRVGEIINVKYCTDCIDVLRPGGWSTYRYGEIPGVEIKKIKTIHFRDTVSNVDYQVVQSNNCKYENGDLIRVKKCRGHIHVGCEIFYNEDIPDVWVECVKCVECVEC</sequence>